<protein>
    <recommendedName>
        <fullName evidence="4">aminodeoxychorismate synthase</fullName>
        <ecNumber evidence="4">2.6.1.85</ecNumber>
    </recommendedName>
    <alternativeName>
        <fullName evidence="8">Para-aminobenzoate synthase</fullName>
    </alternativeName>
    <alternativeName>
        <fullName evidence="9">p-aminobenzoic acid synthase</fullName>
    </alternativeName>
</protein>
<dbReference type="GO" id="GO:0000162">
    <property type="term" value="P:L-tryptophan biosynthetic process"/>
    <property type="evidence" value="ECO:0007669"/>
    <property type="project" value="TreeGrafter"/>
</dbReference>
<reference evidence="15" key="1">
    <citation type="submission" date="2017-03" db="EMBL/GenBank/DDBJ databases">
        <title>Genomes of endolithic fungi from Antarctica.</title>
        <authorList>
            <person name="Coleine C."/>
            <person name="Masonjones S."/>
            <person name="Stajich J.E."/>
        </authorList>
    </citation>
    <scope>NUCLEOTIDE SEQUENCE [LARGE SCALE GENOMIC DNA]</scope>
    <source>
        <strain evidence="15">CCFEE 5527</strain>
    </source>
</reference>
<evidence type="ECO:0000256" key="5">
    <source>
        <dbReference type="ARBA" id="ARBA00022679"/>
    </source>
</evidence>
<evidence type="ECO:0000256" key="9">
    <source>
        <dbReference type="ARBA" id="ARBA00031904"/>
    </source>
</evidence>
<dbReference type="PANTHER" id="PTHR11236">
    <property type="entry name" value="AMINOBENZOATE/ANTHRANILATE SYNTHASE"/>
    <property type="match status" value="1"/>
</dbReference>
<dbReference type="Pfam" id="PF00117">
    <property type="entry name" value="GATase"/>
    <property type="match status" value="1"/>
</dbReference>
<dbReference type="Gene3D" id="3.40.50.880">
    <property type="match status" value="1"/>
</dbReference>
<dbReference type="PROSITE" id="PS51273">
    <property type="entry name" value="GATASE_TYPE_1"/>
    <property type="match status" value="1"/>
</dbReference>
<dbReference type="InterPro" id="IPR006805">
    <property type="entry name" value="Anth_synth_I_N"/>
</dbReference>
<feature type="domain" description="Anthranilate synthase component I N-terminal" evidence="13">
    <location>
        <begin position="285"/>
        <end position="429"/>
    </location>
</feature>
<keyword evidence="5" id="KW-0808">Transferase</keyword>
<evidence type="ECO:0000313" key="14">
    <source>
        <dbReference type="EMBL" id="OQN99583.1"/>
    </source>
</evidence>
<dbReference type="InterPro" id="IPR017926">
    <property type="entry name" value="GATASE"/>
</dbReference>
<dbReference type="GO" id="GO:0046820">
    <property type="term" value="F:4-amino-4-deoxychorismate synthase activity"/>
    <property type="evidence" value="ECO:0007669"/>
    <property type="project" value="UniProtKB-EC"/>
</dbReference>
<organism evidence="14 15">
    <name type="scientific">Cryoendolithus antarcticus</name>
    <dbReference type="NCBI Taxonomy" id="1507870"/>
    <lineage>
        <taxon>Eukaryota</taxon>
        <taxon>Fungi</taxon>
        <taxon>Dikarya</taxon>
        <taxon>Ascomycota</taxon>
        <taxon>Pezizomycotina</taxon>
        <taxon>Dothideomycetes</taxon>
        <taxon>Dothideomycetidae</taxon>
        <taxon>Cladosporiales</taxon>
        <taxon>Cladosporiaceae</taxon>
        <taxon>Cryoendolithus</taxon>
    </lineage>
</organism>
<dbReference type="GO" id="GO:0046656">
    <property type="term" value="P:folic acid biosynthetic process"/>
    <property type="evidence" value="ECO:0007669"/>
    <property type="project" value="UniProtKB-KW"/>
</dbReference>
<dbReference type="InterPro" id="IPR029062">
    <property type="entry name" value="Class_I_gatase-like"/>
</dbReference>
<dbReference type="InterPro" id="IPR006221">
    <property type="entry name" value="TrpG/PapA_dom"/>
</dbReference>
<dbReference type="Pfam" id="PF04715">
    <property type="entry name" value="Anth_synt_I_N"/>
    <property type="match status" value="1"/>
</dbReference>
<accession>A0A1V8SKH3</accession>
<dbReference type="GO" id="GO:0046654">
    <property type="term" value="P:tetrahydrofolate biosynthetic process"/>
    <property type="evidence" value="ECO:0007669"/>
    <property type="project" value="UniProtKB-UniPathway"/>
</dbReference>
<dbReference type="EC" id="2.6.1.85" evidence="4"/>
<comment type="similarity">
    <text evidence="3">In the C-terminal section; belongs to the anthranilate synthase component I family.</text>
</comment>
<evidence type="ECO:0000256" key="10">
    <source>
        <dbReference type="SAM" id="MobiDB-lite"/>
    </source>
</evidence>
<evidence type="ECO:0000256" key="3">
    <source>
        <dbReference type="ARBA" id="ARBA00005970"/>
    </source>
</evidence>
<dbReference type="PRINTS" id="PR00097">
    <property type="entry name" value="ANTSNTHASEII"/>
</dbReference>
<dbReference type="PRINTS" id="PR00096">
    <property type="entry name" value="GATASE"/>
</dbReference>
<evidence type="ECO:0000256" key="7">
    <source>
        <dbReference type="ARBA" id="ARBA00022962"/>
    </source>
</evidence>
<proteinExistence type="inferred from homology"/>
<comment type="catalytic activity">
    <reaction evidence="1">
        <text>chorismate + L-glutamine = 4-amino-4-deoxychorismate + L-glutamate</text>
        <dbReference type="Rhea" id="RHEA:11672"/>
        <dbReference type="ChEBI" id="CHEBI:29748"/>
        <dbReference type="ChEBI" id="CHEBI:29985"/>
        <dbReference type="ChEBI" id="CHEBI:58359"/>
        <dbReference type="ChEBI" id="CHEBI:58406"/>
        <dbReference type="EC" id="2.6.1.85"/>
    </reaction>
</comment>
<sequence>MSTGRILFIDAHDSFSNNITSLLQESLQVSVELIHIDDPRFVLNDDAFHVFLQQFDAVVAGPGPGHPANPEDVGLIGRLWSLPEAHGLPVLGICLGFQSLALAFGAKVERLKQPRHGLVTPIVHCGEDVFFGTGEVVVTQYHSLHARPSSGVPQSLGKDLWKPSSPRQEVLPLAWDLSDVENGPILMSARHREKPFWGVQYHPESICSNAESHKLIANWWHTACDWNKRLRPQPPRVCNGSEFGSGIDELAPSPLPSATAAERDVNVQWLSSHLPETSDTAMIVEALRRECCDSNVILLESCVREGLPVNAETGQHSIFGIYGKDATHVQYWTHTSELLVHAGGTELHRTTATSSDVLRYLDDFMQDHKASDGPPGSPFWGGLTGFVSYEAGLGTIEVEAPSTSRKKPDIWFVFVERSVVVDHVSGRFHVQTLINDDHKWLTAIQGTVQHATRPCADSPTPSPSPLPPPKITSQPSKENYCAKVTECQSHLRAGLSYELCLTAQTHILAHEAPWSLYLHLRAQNPAPFAAYLSLSSPLDAAEGVTLISSSPERFLSWTREGEVQFRPIKGTVRKDSNMTREKAEAILKSPKEQAENLMIVDLIRHDLGGVPNVSNVHVPELMQVEEYISLYQLVSVISGTLSPNSSGIPVLVASLPPGSMTGAPKKRSCSLLTVIENHEPRGLYSGVLGYMDVGGGGDFSVIIRSAFKYADESVWRVGAGGAVTVLSSAEGEWEEMGAKREKLLKVFGVA</sequence>
<dbReference type="OrthoDB" id="64220at2759"/>
<evidence type="ECO:0000256" key="2">
    <source>
        <dbReference type="ARBA" id="ARBA00005009"/>
    </source>
</evidence>
<dbReference type="STRING" id="1507870.A0A1V8SKH3"/>
<dbReference type="AlphaFoldDB" id="A0A1V8SKH3"/>
<feature type="domain" description="Glutamine amidotransferase" evidence="11">
    <location>
        <begin position="8"/>
        <end position="215"/>
    </location>
</feature>
<dbReference type="Pfam" id="PF00425">
    <property type="entry name" value="Chorismate_bind"/>
    <property type="match status" value="1"/>
</dbReference>
<dbReference type="PANTHER" id="PTHR11236:SF18">
    <property type="entry name" value="AMINODEOXYCHORISMATE SYNTHASE"/>
    <property type="match status" value="1"/>
</dbReference>
<dbReference type="Proteomes" id="UP000192596">
    <property type="component" value="Unassembled WGS sequence"/>
</dbReference>
<dbReference type="UniPathway" id="UPA00077">
    <property type="reaction ID" value="UER00149"/>
</dbReference>
<dbReference type="NCBIfam" id="TIGR01823">
    <property type="entry name" value="PabB-fungal"/>
    <property type="match status" value="1"/>
</dbReference>
<dbReference type="InParanoid" id="A0A1V8SKH3"/>
<dbReference type="InterPro" id="IPR010117">
    <property type="entry name" value="PabB_fungal"/>
</dbReference>
<dbReference type="InterPro" id="IPR015890">
    <property type="entry name" value="Chorismate_C"/>
</dbReference>
<comment type="pathway">
    <text evidence="2">Cofactor biosynthesis; tetrahydrofolate biosynthesis; 4-aminobenzoate from chorismate: step 1/2.</text>
</comment>
<dbReference type="EMBL" id="NAJO01000039">
    <property type="protein sequence ID" value="OQN99583.1"/>
    <property type="molecule type" value="Genomic_DNA"/>
</dbReference>
<dbReference type="PRINTS" id="PR00099">
    <property type="entry name" value="CPSGATASE"/>
</dbReference>
<keyword evidence="7" id="KW-0315">Glutamine amidotransferase</keyword>
<dbReference type="Gene3D" id="3.60.120.10">
    <property type="entry name" value="Anthranilate synthase"/>
    <property type="match status" value="1"/>
</dbReference>
<gene>
    <name evidence="14" type="ORF">B0A48_14725</name>
</gene>
<feature type="domain" description="Chorismate-utilising enzyme C-terminal" evidence="12">
    <location>
        <begin position="477"/>
        <end position="739"/>
    </location>
</feature>
<comment type="caution">
    <text evidence="14">The sequence shown here is derived from an EMBL/GenBank/DDBJ whole genome shotgun (WGS) entry which is preliminary data.</text>
</comment>
<evidence type="ECO:0000256" key="8">
    <source>
        <dbReference type="ARBA" id="ARBA00031329"/>
    </source>
</evidence>
<dbReference type="GO" id="GO:0005737">
    <property type="term" value="C:cytoplasm"/>
    <property type="evidence" value="ECO:0007669"/>
    <property type="project" value="TreeGrafter"/>
</dbReference>
<dbReference type="InterPro" id="IPR019999">
    <property type="entry name" value="Anth_synth_I-like"/>
</dbReference>
<feature type="compositionally biased region" description="Pro residues" evidence="10">
    <location>
        <begin position="460"/>
        <end position="470"/>
    </location>
</feature>
<dbReference type="InterPro" id="IPR005801">
    <property type="entry name" value="ADC_synthase"/>
</dbReference>
<feature type="region of interest" description="Disordered" evidence="10">
    <location>
        <begin position="451"/>
        <end position="475"/>
    </location>
</feature>
<keyword evidence="15" id="KW-1185">Reference proteome</keyword>
<evidence type="ECO:0000256" key="4">
    <source>
        <dbReference type="ARBA" id="ARBA00013139"/>
    </source>
</evidence>
<dbReference type="GO" id="GO:0008153">
    <property type="term" value="P:4-aminobenzoate biosynthetic process"/>
    <property type="evidence" value="ECO:0007669"/>
    <property type="project" value="TreeGrafter"/>
</dbReference>
<evidence type="ECO:0000259" key="13">
    <source>
        <dbReference type="Pfam" id="PF04715"/>
    </source>
</evidence>
<keyword evidence="6" id="KW-0289">Folate biosynthesis</keyword>
<dbReference type="SUPFAM" id="SSF52317">
    <property type="entry name" value="Class I glutamine amidotransferase-like"/>
    <property type="match status" value="1"/>
</dbReference>
<evidence type="ECO:0000256" key="1">
    <source>
        <dbReference type="ARBA" id="ARBA00001000"/>
    </source>
</evidence>
<dbReference type="CDD" id="cd01743">
    <property type="entry name" value="GATase1_Anthranilate_Synthase"/>
    <property type="match status" value="1"/>
</dbReference>
<evidence type="ECO:0000256" key="6">
    <source>
        <dbReference type="ARBA" id="ARBA00022909"/>
    </source>
</evidence>
<evidence type="ECO:0000313" key="15">
    <source>
        <dbReference type="Proteomes" id="UP000192596"/>
    </source>
</evidence>
<evidence type="ECO:0000259" key="11">
    <source>
        <dbReference type="Pfam" id="PF00117"/>
    </source>
</evidence>
<evidence type="ECO:0000259" key="12">
    <source>
        <dbReference type="Pfam" id="PF00425"/>
    </source>
</evidence>
<dbReference type="FunCoup" id="A0A1V8SKH3">
    <property type="interactions" value="328"/>
</dbReference>
<dbReference type="SUPFAM" id="SSF56322">
    <property type="entry name" value="ADC synthase"/>
    <property type="match status" value="1"/>
</dbReference>
<name>A0A1V8SKH3_9PEZI</name>